<proteinExistence type="predicted"/>
<organism evidence="1 2">
    <name type="scientific">Irpex rosettiformis</name>
    <dbReference type="NCBI Taxonomy" id="378272"/>
    <lineage>
        <taxon>Eukaryota</taxon>
        <taxon>Fungi</taxon>
        <taxon>Dikarya</taxon>
        <taxon>Basidiomycota</taxon>
        <taxon>Agaricomycotina</taxon>
        <taxon>Agaricomycetes</taxon>
        <taxon>Polyporales</taxon>
        <taxon>Irpicaceae</taxon>
        <taxon>Irpex</taxon>
    </lineage>
</organism>
<dbReference type="Proteomes" id="UP001055072">
    <property type="component" value="Unassembled WGS sequence"/>
</dbReference>
<reference evidence="1" key="1">
    <citation type="journal article" date="2021" name="Environ. Microbiol.">
        <title>Gene family expansions and transcriptome signatures uncover fungal adaptations to wood decay.</title>
        <authorList>
            <person name="Hage H."/>
            <person name="Miyauchi S."/>
            <person name="Viragh M."/>
            <person name="Drula E."/>
            <person name="Min B."/>
            <person name="Chaduli D."/>
            <person name="Navarro D."/>
            <person name="Favel A."/>
            <person name="Norest M."/>
            <person name="Lesage-Meessen L."/>
            <person name="Balint B."/>
            <person name="Merenyi Z."/>
            <person name="de Eugenio L."/>
            <person name="Morin E."/>
            <person name="Martinez A.T."/>
            <person name="Baldrian P."/>
            <person name="Stursova M."/>
            <person name="Martinez M.J."/>
            <person name="Novotny C."/>
            <person name="Magnuson J.K."/>
            <person name="Spatafora J.W."/>
            <person name="Maurice S."/>
            <person name="Pangilinan J."/>
            <person name="Andreopoulos W."/>
            <person name="LaButti K."/>
            <person name="Hundley H."/>
            <person name="Na H."/>
            <person name="Kuo A."/>
            <person name="Barry K."/>
            <person name="Lipzen A."/>
            <person name="Henrissat B."/>
            <person name="Riley R."/>
            <person name="Ahrendt S."/>
            <person name="Nagy L.G."/>
            <person name="Grigoriev I.V."/>
            <person name="Martin F."/>
            <person name="Rosso M.N."/>
        </authorList>
    </citation>
    <scope>NUCLEOTIDE SEQUENCE</scope>
    <source>
        <strain evidence="1">CBS 384.51</strain>
    </source>
</reference>
<protein>
    <submittedName>
        <fullName evidence="1">Kinase-like domain-containing protein</fullName>
    </submittedName>
</protein>
<keyword evidence="2" id="KW-1185">Reference proteome</keyword>
<sequence length="460" mass="50410">MVASKDISPIPDMTGQTIDHGRFKLVQQLGSGAFGVVYRATFIRNPTNTQSSSRTEGESIIDSFMPSTVAIKVLPFSEFNSRAKREAVLHNTASEHDGVVLLYDFVSEGPYSYLIMDYCPGGSLSSKIRARDPKTGKLTFWKEDALVKSTFLQIVDSVASMHRNGLYHRDLKPDNILCNASGTKVYISDFGLATNRPMSTMHGCGTSTFMSPECIGERRGAQNGFSNATNDTWALGVILFNLLTAHLPWAKAFSEDKFFRAFRRDIKDTSTPHFMKTVPISKSAATLFQSMFSPVPSKRLTLSQLRQAVEKIDTFWMTDDEIATSPSVAVKHIAVHCSGKPLPSRSSPVQHTRVVKREADKRVEKWLANMENVPSASWCNNKPGRAKEAEVDDGDSFSPQWTPPQPILNGLDPTPSTDSSSDGPITPDQAPVFKVAVNQKGVQGAGVDESLSALELNAAI</sequence>
<evidence type="ECO:0000313" key="2">
    <source>
        <dbReference type="Proteomes" id="UP001055072"/>
    </source>
</evidence>
<comment type="caution">
    <text evidence="1">The sequence shown here is derived from an EMBL/GenBank/DDBJ whole genome shotgun (WGS) entry which is preliminary data.</text>
</comment>
<name>A0ACB8U5W2_9APHY</name>
<evidence type="ECO:0000313" key="1">
    <source>
        <dbReference type="EMBL" id="KAI0089703.1"/>
    </source>
</evidence>
<accession>A0ACB8U5W2</accession>
<gene>
    <name evidence="1" type="ORF">BDY19DRAFT_888534</name>
</gene>
<dbReference type="EMBL" id="MU274909">
    <property type="protein sequence ID" value="KAI0089703.1"/>
    <property type="molecule type" value="Genomic_DNA"/>
</dbReference>